<sequence>MTPTFKLAAAGLTLAALIGAAGCQRPAEPSGETASPSDAAPAAASADVHPFTVGALRLAALRDGELVVPIAESPWVEAGAPAAEVSGLLTAAGAPADAVHLSVQPLLVRDGDRVVLLDAGAGGQMGTANTLVASLRAAGVEPEQVTDVLISHAHGDHVGGLVNAQGALTFPKAVIRMSAPEWTAAQAGAEKAGAGPLIAAIAPKVETFQPGAQATPSIRAVALDGHMPGHTGYEIVSGSERLLYFGDALHSSIISVQRPDLANVWDRDRAAAAAAATRRGLLNRGATEGLRYYGVHFPFPGLGRVERKGEAYVWVPEVAAPR</sequence>
<accession>A0ABV2RA02</accession>
<evidence type="ECO:0000313" key="8">
    <source>
        <dbReference type="Proteomes" id="UP001549313"/>
    </source>
</evidence>
<keyword evidence="2" id="KW-0479">Metal-binding</keyword>
<keyword evidence="5" id="KW-0732">Signal</keyword>
<comment type="similarity">
    <text evidence="1">Belongs to the metallo-beta-lactamase superfamily.</text>
</comment>
<evidence type="ECO:0000256" key="4">
    <source>
        <dbReference type="ARBA" id="ARBA00022833"/>
    </source>
</evidence>
<dbReference type="EMBL" id="JBEPTF010000001">
    <property type="protein sequence ID" value="MET4682767.1"/>
    <property type="molecule type" value="Genomic_DNA"/>
</dbReference>
<name>A0ABV2RA02_9CAUL</name>
<gene>
    <name evidence="7" type="ORF">ABIE19_000676</name>
</gene>
<feature type="chain" id="PRO_5047222614" evidence="5">
    <location>
        <begin position="22"/>
        <end position="322"/>
    </location>
</feature>
<keyword evidence="4" id="KW-0862">Zinc</keyword>
<feature type="signal peptide" evidence="5">
    <location>
        <begin position="1"/>
        <end position="21"/>
    </location>
</feature>
<dbReference type="SUPFAM" id="SSF56281">
    <property type="entry name" value="Metallo-hydrolase/oxidoreductase"/>
    <property type="match status" value="1"/>
</dbReference>
<dbReference type="Proteomes" id="UP001549313">
    <property type="component" value="Unassembled WGS sequence"/>
</dbReference>
<feature type="domain" description="Metallo-beta-lactamase" evidence="6">
    <location>
        <begin position="102"/>
        <end position="296"/>
    </location>
</feature>
<dbReference type="PANTHER" id="PTHR42978:SF6">
    <property type="entry name" value="QUORUM-QUENCHING LACTONASE YTNP-RELATED"/>
    <property type="match status" value="1"/>
</dbReference>
<proteinExistence type="inferred from homology"/>
<evidence type="ECO:0000313" key="7">
    <source>
        <dbReference type="EMBL" id="MET4682767.1"/>
    </source>
</evidence>
<keyword evidence="8" id="KW-1185">Reference proteome</keyword>
<dbReference type="InterPro" id="IPR001279">
    <property type="entry name" value="Metallo-B-lactamas"/>
</dbReference>
<dbReference type="InterPro" id="IPR036866">
    <property type="entry name" value="RibonucZ/Hydroxyglut_hydro"/>
</dbReference>
<dbReference type="PANTHER" id="PTHR42978">
    <property type="entry name" value="QUORUM-QUENCHING LACTONASE YTNP-RELATED-RELATED"/>
    <property type="match status" value="1"/>
</dbReference>
<evidence type="ECO:0000256" key="5">
    <source>
        <dbReference type="SAM" id="SignalP"/>
    </source>
</evidence>
<reference evidence="7 8" key="1">
    <citation type="submission" date="2024-06" db="EMBL/GenBank/DDBJ databases">
        <title>Sorghum-associated microbial communities from plants grown in Nebraska, USA.</title>
        <authorList>
            <person name="Schachtman D."/>
        </authorList>
    </citation>
    <scope>NUCLEOTIDE SEQUENCE [LARGE SCALE GENOMIC DNA]</scope>
    <source>
        <strain evidence="7 8">2814</strain>
    </source>
</reference>
<dbReference type="SMART" id="SM00849">
    <property type="entry name" value="Lactamase_B"/>
    <property type="match status" value="1"/>
</dbReference>
<protein>
    <submittedName>
        <fullName evidence="7">Glyoxylase-like metal-dependent hydrolase (Beta-lactamase superfamily II)</fullName>
    </submittedName>
</protein>
<evidence type="ECO:0000256" key="3">
    <source>
        <dbReference type="ARBA" id="ARBA00022801"/>
    </source>
</evidence>
<dbReference type="PROSITE" id="PS51257">
    <property type="entry name" value="PROKAR_LIPOPROTEIN"/>
    <property type="match status" value="1"/>
</dbReference>
<keyword evidence="3" id="KW-0378">Hydrolase</keyword>
<evidence type="ECO:0000256" key="2">
    <source>
        <dbReference type="ARBA" id="ARBA00022723"/>
    </source>
</evidence>
<organism evidence="7 8">
    <name type="scientific">Brevundimonas faecalis</name>
    <dbReference type="NCBI Taxonomy" id="947378"/>
    <lineage>
        <taxon>Bacteria</taxon>
        <taxon>Pseudomonadati</taxon>
        <taxon>Pseudomonadota</taxon>
        <taxon>Alphaproteobacteria</taxon>
        <taxon>Caulobacterales</taxon>
        <taxon>Caulobacteraceae</taxon>
        <taxon>Brevundimonas</taxon>
    </lineage>
</organism>
<evidence type="ECO:0000259" key="6">
    <source>
        <dbReference type="SMART" id="SM00849"/>
    </source>
</evidence>
<dbReference type="CDD" id="cd07720">
    <property type="entry name" value="OPHC2-like_MBL-fold"/>
    <property type="match status" value="1"/>
</dbReference>
<dbReference type="Pfam" id="PF00753">
    <property type="entry name" value="Lactamase_B"/>
    <property type="match status" value="1"/>
</dbReference>
<dbReference type="RefSeq" id="WP_354087705.1">
    <property type="nucleotide sequence ID" value="NZ_JBEPTF010000001.1"/>
</dbReference>
<comment type="caution">
    <text evidence="7">The sequence shown here is derived from an EMBL/GenBank/DDBJ whole genome shotgun (WGS) entry which is preliminary data.</text>
</comment>
<dbReference type="Gene3D" id="3.60.15.10">
    <property type="entry name" value="Ribonuclease Z/Hydroxyacylglutathione hydrolase-like"/>
    <property type="match status" value="1"/>
</dbReference>
<evidence type="ECO:0000256" key="1">
    <source>
        <dbReference type="ARBA" id="ARBA00007749"/>
    </source>
</evidence>
<dbReference type="InterPro" id="IPR051013">
    <property type="entry name" value="MBL_superfamily_lactonases"/>
</dbReference>